<reference evidence="12" key="1">
    <citation type="submission" date="2021-10" db="EMBL/GenBank/DDBJ databases">
        <title>De novo Genome Assembly of Clathrus columnatus (Basidiomycota, Fungi) Using Illumina and Nanopore Sequence Data.</title>
        <authorList>
            <person name="Ogiso-Tanaka E."/>
            <person name="Itagaki H."/>
            <person name="Hosoya T."/>
            <person name="Hosaka K."/>
        </authorList>
    </citation>
    <scope>NUCLEOTIDE SEQUENCE</scope>
    <source>
        <strain evidence="12">MO-923</strain>
    </source>
</reference>
<sequence>MSWLGPIPIISTMTQHMDPEDDYVMITDAEEHITLKAAARQKAAEETRNLLRALSRQLEQAKLSAARPANVPAEDEHVALLNELEDSRMSLGKAINDGEALLASKEVELLRLREEERALEGKDVAVDHNLDSTALRLQICRNLGFEPVLDNNNNVVKILVRSESMDVHSVVFEKNKSNIEYTQLLWDLALS</sequence>
<keyword evidence="7 10" id="KW-0539">Nucleus</keyword>
<dbReference type="Pfam" id="PF08286">
    <property type="entry name" value="Spc24"/>
    <property type="match status" value="1"/>
</dbReference>
<dbReference type="GO" id="GO:0031262">
    <property type="term" value="C:Ndc80 complex"/>
    <property type="evidence" value="ECO:0007669"/>
    <property type="project" value="TreeGrafter"/>
</dbReference>
<keyword evidence="5 10" id="KW-0995">Kinetochore</keyword>
<evidence type="ECO:0000256" key="7">
    <source>
        <dbReference type="ARBA" id="ARBA00023242"/>
    </source>
</evidence>
<dbReference type="PANTHER" id="PTHR22142">
    <property type="match status" value="1"/>
</dbReference>
<evidence type="ECO:0000313" key="13">
    <source>
        <dbReference type="Proteomes" id="UP001050691"/>
    </source>
</evidence>
<evidence type="ECO:0000256" key="11">
    <source>
        <dbReference type="SAM" id="Coils"/>
    </source>
</evidence>
<accession>A0AAV5AC23</accession>
<dbReference type="GO" id="GO:0008017">
    <property type="term" value="F:microtubule binding"/>
    <property type="evidence" value="ECO:0007669"/>
    <property type="project" value="TreeGrafter"/>
</dbReference>
<organism evidence="12 13">
    <name type="scientific">Clathrus columnatus</name>
    <dbReference type="NCBI Taxonomy" id="1419009"/>
    <lineage>
        <taxon>Eukaryota</taxon>
        <taxon>Fungi</taxon>
        <taxon>Dikarya</taxon>
        <taxon>Basidiomycota</taxon>
        <taxon>Agaricomycotina</taxon>
        <taxon>Agaricomycetes</taxon>
        <taxon>Phallomycetidae</taxon>
        <taxon>Phallales</taxon>
        <taxon>Clathraceae</taxon>
        <taxon>Clathrus</taxon>
    </lineage>
</organism>
<keyword evidence="8 10" id="KW-0131">Cell cycle</keyword>
<dbReference type="GO" id="GO:0005634">
    <property type="term" value="C:nucleus"/>
    <property type="evidence" value="ECO:0007669"/>
    <property type="project" value="UniProtKB-SubCell"/>
</dbReference>
<keyword evidence="2 10" id="KW-0158">Chromosome</keyword>
<dbReference type="PANTHER" id="PTHR22142:SF2">
    <property type="entry name" value="KINETOCHORE PROTEIN SPC24"/>
    <property type="match status" value="1"/>
</dbReference>
<evidence type="ECO:0000256" key="5">
    <source>
        <dbReference type="ARBA" id="ARBA00022838"/>
    </source>
</evidence>
<keyword evidence="3 10" id="KW-0132">Cell division</keyword>
<keyword evidence="9 10" id="KW-0137">Centromere</keyword>
<dbReference type="InterPro" id="IPR038066">
    <property type="entry name" value="Spc24_Fungi_globular_sf"/>
</dbReference>
<comment type="subunit">
    <text evidence="10">Component of the NDC80 complex.</text>
</comment>
<evidence type="ECO:0000256" key="10">
    <source>
        <dbReference type="RuleBase" id="RU368011"/>
    </source>
</evidence>
<evidence type="ECO:0000256" key="2">
    <source>
        <dbReference type="ARBA" id="ARBA00022454"/>
    </source>
</evidence>
<dbReference type="GO" id="GO:0051301">
    <property type="term" value="P:cell division"/>
    <property type="evidence" value="ECO:0007669"/>
    <property type="project" value="UniProtKB-UniRule"/>
</dbReference>
<comment type="similarity">
    <text evidence="1 10">Belongs to the SPC24 family.</text>
</comment>
<evidence type="ECO:0000256" key="9">
    <source>
        <dbReference type="ARBA" id="ARBA00023328"/>
    </source>
</evidence>
<evidence type="ECO:0000256" key="4">
    <source>
        <dbReference type="ARBA" id="ARBA00022776"/>
    </source>
</evidence>
<comment type="subcellular location">
    <subcellularLocation>
        <location evidence="10">Nucleus</location>
    </subcellularLocation>
    <subcellularLocation>
        <location evidence="10">Chromosome</location>
        <location evidence="10">Centromere</location>
        <location evidence="10">Kinetochore</location>
    </subcellularLocation>
</comment>
<dbReference type="Gene3D" id="3.30.160.430">
    <property type="match status" value="1"/>
</dbReference>
<evidence type="ECO:0000256" key="1">
    <source>
        <dbReference type="ARBA" id="ARBA00007804"/>
    </source>
</evidence>
<keyword evidence="6 11" id="KW-0175">Coiled coil</keyword>
<keyword evidence="4 10" id="KW-0498">Mitosis</keyword>
<name>A0AAV5AC23_9AGAM</name>
<evidence type="ECO:0000256" key="8">
    <source>
        <dbReference type="ARBA" id="ARBA00023306"/>
    </source>
</evidence>
<dbReference type="InterPro" id="IPR013252">
    <property type="entry name" value="Ndc80_Spc24"/>
</dbReference>
<evidence type="ECO:0000313" key="12">
    <source>
        <dbReference type="EMBL" id="GJJ12196.1"/>
    </source>
</evidence>
<proteinExistence type="inferred from homology"/>
<dbReference type="GO" id="GO:0007059">
    <property type="term" value="P:chromosome segregation"/>
    <property type="evidence" value="ECO:0007669"/>
    <property type="project" value="TreeGrafter"/>
</dbReference>
<feature type="coiled-coil region" evidence="11">
    <location>
        <begin position="95"/>
        <end position="122"/>
    </location>
</feature>
<comment type="caution">
    <text evidence="12">The sequence shown here is derived from an EMBL/GenBank/DDBJ whole genome shotgun (WGS) entry which is preliminary data.</text>
</comment>
<evidence type="ECO:0000256" key="3">
    <source>
        <dbReference type="ARBA" id="ARBA00022618"/>
    </source>
</evidence>
<dbReference type="EMBL" id="BPWL01000007">
    <property type="protein sequence ID" value="GJJ12196.1"/>
    <property type="molecule type" value="Genomic_DNA"/>
</dbReference>
<protein>
    <recommendedName>
        <fullName evidence="10">Kinetochore protein Spc24</fullName>
    </recommendedName>
</protein>
<gene>
    <name evidence="12" type="ORF">Clacol_006437</name>
</gene>
<dbReference type="CDD" id="cd11565">
    <property type="entry name" value="RWD_Spc24"/>
    <property type="match status" value="1"/>
</dbReference>
<comment type="function">
    <text evidence="10">Acts as a component of the essential kinetochore-associated NDC80 complex, which is required for chromosome segregation and spindle checkpoint activity.</text>
</comment>
<dbReference type="AlphaFoldDB" id="A0AAV5AC23"/>
<keyword evidence="13" id="KW-1185">Reference proteome</keyword>
<evidence type="ECO:0000256" key="6">
    <source>
        <dbReference type="ARBA" id="ARBA00023054"/>
    </source>
</evidence>
<dbReference type="Proteomes" id="UP001050691">
    <property type="component" value="Unassembled WGS sequence"/>
</dbReference>